<evidence type="ECO:0000256" key="1">
    <source>
        <dbReference type="ARBA" id="ARBA00022723"/>
    </source>
</evidence>
<evidence type="ECO:0000259" key="4">
    <source>
        <dbReference type="PROSITE" id="PS50081"/>
    </source>
</evidence>
<evidence type="ECO:0000256" key="2">
    <source>
        <dbReference type="ARBA" id="ARBA00022771"/>
    </source>
</evidence>
<dbReference type="GO" id="GO:0008270">
    <property type="term" value="F:zinc ion binding"/>
    <property type="evidence" value="ECO:0007669"/>
    <property type="project" value="UniProtKB-KW"/>
</dbReference>
<dbReference type="SUPFAM" id="SSF55729">
    <property type="entry name" value="Acyl-CoA N-acyltransferases (Nat)"/>
    <property type="match status" value="1"/>
</dbReference>
<evidence type="ECO:0000313" key="7">
    <source>
        <dbReference type="Proteomes" id="UP001152888"/>
    </source>
</evidence>
<dbReference type="FunFam" id="3.40.630.30:FF:000013">
    <property type="entry name" value="cysteine-rich protein 2-binding protein-like"/>
    <property type="match status" value="1"/>
</dbReference>
<keyword evidence="3" id="KW-0862">Zinc</keyword>
<protein>
    <recommendedName>
        <fullName evidence="8">Cysteine-rich protein 2-binding protein</fullName>
    </recommendedName>
</protein>
<dbReference type="AlphaFoldDB" id="A0A9P0Q6T0"/>
<evidence type="ECO:0008006" key="8">
    <source>
        <dbReference type="Google" id="ProtNLM"/>
    </source>
</evidence>
<dbReference type="InterPro" id="IPR000182">
    <property type="entry name" value="GNAT_dom"/>
</dbReference>
<feature type="domain" description="Phorbol-ester/DAG-type" evidence="4">
    <location>
        <begin position="1"/>
        <end position="46"/>
    </location>
</feature>
<dbReference type="Proteomes" id="UP001152888">
    <property type="component" value="Unassembled WGS sequence"/>
</dbReference>
<dbReference type="PROSITE" id="PS50081">
    <property type="entry name" value="ZF_DAG_PE_2"/>
    <property type="match status" value="1"/>
</dbReference>
<evidence type="ECO:0000259" key="5">
    <source>
        <dbReference type="PROSITE" id="PS51186"/>
    </source>
</evidence>
<accession>A0A9P0Q6T0</accession>
<dbReference type="GO" id="GO:0004402">
    <property type="term" value="F:histone acetyltransferase activity"/>
    <property type="evidence" value="ECO:0007669"/>
    <property type="project" value="TreeGrafter"/>
</dbReference>
<dbReference type="InterPro" id="IPR016181">
    <property type="entry name" value="Acyl_CoA_acyltransferase"/>
</dbReference>
<proteinExistence type="predicted"/>
<feature type="domain" description="N-acetyltransferase" evidence="5">
    <location>
        <begin position="382"/>
        <end position="514"/>
    </location>
</feature>
<keyword evidence="2" id="KW-0863">Zinc-finger</keyword>
<reference evidence="6" key="1">
    <citation type="submission" date="2022-03" db="EMBL/GenBank/DDBJ databases">
        <authorList>
            <person name="Sayadi A."/>
        </authorList>
    </citation>
    <scope>NUCLEOTIDE SEQUENCE</scope>
</reference>
<evidence type="ECO:0000256" key="3">
    <source>
        <dbReference type="ARBA" id="ARBA00022833"/>
    </source>
</evidence>
<dbReference type="CDD" id="cd04301">
    <property type="entry name" value="NAT_SF"/>
    <property type="match status" value="1"/>
</dbReference>
<dbReference type="PROSITE" id="PS01359">
    <property type="entry name" value="ZF_PHD_1"/>
    <property type="match status" value="1"/>
</dbReference>
<dbReference type="Pfam" id="PF00583">
    <property type="entry name" value="Acetyltransf_1"/>
    <property type="match status" value="1"/>
</dbReference>
<dbReference type="InterPro" id="IPR019786">
    <property type="entry name" value="Zinc_finger_PHD-type_CS"/>
</dbReference>
<dbReference type="Gene3D" id="3.90.980.20">
    <property type="match status" value="1"/>
</dbReference>
<keyword evidence="7" id="KW-1185">Reference proteome</keyword>
<dbReference type="Gene3D" id="3.40.630.30">
    <property type="match status" value="1"/>
</dbReference>
<dbReference type="EMBL" id="CAKOFQ010008275">
    <property type="protein sequence ID" value="CAH2013149.1"/>
    <property type="molecule type" value="Genomic_DNA"/>
</dbReference>
<dbReference type="PANTHER" id="PTHR20916:SF26">
    <property type="entry name" value="CYSTEINE-RICH PROTEIN 2-BINDING PROTEIN"/>
    <property type="match status" value="1"/>
</dbReference>
<dbReference type="PROSITE" id="PS51186">
    <property type="entry name" value="GNAT"/>
    <property type="match status" value="1"/>
</dbReference>
<dbReference type="PANTHER" id="PTHR20916">
    <property type="entry name" value="CYSTEINE AND GLYCINE-RICH PROTEIN 2 BINDING PROTEIN"/>
    <property type="match status" value="1"/>
</dbReference>
<comment type="caution">
    <text evidence="6">The sequence shown here is derived from an EMBL/GenBank/DDBJ whole genome shotgun (WGS) entry which is preliminary data.</text>
</comment>
<dbReference type="InterPro" id="IPR002219">
    <property type="entry name" value="PKC_DAG/PE"/>
</dbReference>
<evidence type="ECO:0000313" key="6">
    <source>
        <dbReference type="EMBL" id="CAH2013149.1"/>
    </source>
</evidence>
<organism evidence="6 7">
    <name type="scientific">Acanthoscelides obtectus</name>
    <name type="common">Bean weevil</name>
    <name type="synonym">Bruchus obtectus</name>
    <dbReference type="NCBI Taxonomy" id="200917"/>
    <lineage>
        <taxon>Eukaryota</taxon>
        <taxon>Metazoa</taxon>
        <taxon>Ecdysozoa</taxon>
        <taxon>Arthropoda</taxon>
        <taxon>Hexapoda</taxon>
        <taxon>Insecta</taxon>
        <taxon>Pterygota</taxon>
        <taxon>Neoptera</taxon>
        <taxon>Endopterygota</taxon>
        <taxon>Coleoptera</taxon>
        <taxon>Polyphaga</taxon>
        <taxon>Cucujiformia</taxon>
        <taxon>Chrysomeloidea</taxon>
        <taxon>Chrysomelidae</taxon>
        <taxon>Bruchinae</taxon>
        <taxon>Bruchini</taxon>
        <taxon>Acanthoscelides</taxon>
    </lineage>
</organism>
<name>A0A9P0Q6T0_ACAOB</name>
<sequence length="527" mass="61265">MNIFDQNKVCKYCMDEIKPCKDEGLQCFECNQMVHLRCLKRGSVPGGLHGDVFFTYKCTECSASGVEVFIRNKTSWMQIIVLVLYHLREKRPGLARRGFFHWRHHVASFIDKNWDIIFPPDTKMKKKWRGTIAGTLSHFNPFIFVSGTSIFNEPAWWTLKYTSLSPDVITHIHAEMINEKGVLKSKKLKVPSDAELFGKVLTLCVDDQEYLQTFIVNTTQVDIKDDYEKVPVVKKVVRTKRKGPTNSLSNPKKLFKAGTASLDIPIELITEPEEKLQTHPTCTKKEQETERTENIKLYDPFCHYNTSLNKLAYLRGTSLYTKLTGGIRQEPFLSPYSEIYLKPYIRRDTEIFPPWLKLMAEIQLTVNAKYDSEYELPPRAPLDYTYVQPEHIPAINSLCNQFFWPGIDLTDSLKYPDFSCVVLYKRLIVGFAFLVPDVSHTENYMSFCFTRPGWRNCGIGRFMVYHLIQTSLGKDITLNVSINNPALFLYQKFGFKVEKVVLDFYDKYLICDYNDKSKHAFFCRLER</sequence>
<dbReference type="CDD" id="cd00029">
    <property type="entry name" value="C1"/>
    <property type="match status" value="1"/>
</dbReference>
<gene>
    <name evidence="6" type="ORF">ACAOBT_LOCUS33239</name>
</gene>
<keyword evidence="1" id="KW-0479">Metal-binding</keyword>
<dbReference type="OrthoDB" id="4080456at2759"/>